<name>A0A3R6A1X5_9FIRM</name>
<evidence type="ECO:0000313" key="3">
    <source>
        <dbReference type="EMBL" id="RHG25994.1"/>
    </source>
</evidence>
<evidence type="ECO:0000313" key="5">
    <source>
        <dbReference type="Proteomes" id="UP000284465"/>
    </source>
</evidence>
<dbReference type="Proteomes" id="UP000284051">
    <property type="component" value="Unassembled WGS sequence"/>
</dbReference>
<dbReference type="SUPFAM" id="SSF52540">
    <property type="entry name" value="P-loop containing nucleoside triphosphate hydrolases"/>
    <property type="match status" value="1"/>
</dbReference>
<gene>
    <name evidence="3" type="ORF">DW264_15970</name>
    <name evidence="2" type="ORF">DW927_15875</name>
</gene>
<reference evidence="4 5" key="1">
    <citation type="submission" date="2018-08" db="EMBL/GenBank/DDBJ databases">
        <title>A genome reference for cultivated species of the human gut microbiota.</title>
        <authorList>
            <person name="Zou Y."/>
            <person name="Xue W."/>
            <person name="Luo G."/>
        </authorList>
    </citation>
    <scope>NUCLEOTIDE SEQUENCE [LARGE SCALE GENOMIC DNA]</scope>
    <source>
        <strain evidence="3 4">AM22-21LB</strain>
        <strain evidence="2 5">AM43-11</strain>
    </source>
</reference>
<organism evidence="2 5">
    <name type="scientific">Roseburia intestinalis</name>
    <dbReference type="NCBI Taxonomy" id="166486"/>
    <lineage>
        <taxon>Bacteria</taxon>
        <taxon>Bacillati</taxon>
        <taxon>Bacillota</taxon>
        <taxon>Clostridia</taxon>
        <taxon>Lachnospirales</taxon>
        <taxon>Lachnospiraceae</taxon>
        <taxon>Roseburia</taxon>
    </lineage>
</organism>
<dbReference type="AlphaFoldDB" id="A0A3R6A1X5"/>
<evidence type="ECO:0000259" key="1">
    <source>
        <dbReference type="Pfam" id="PF13521"/>
    </source>
</evidence>
<keyword evidence="2" id="KW-0418">Kinase</keyword>
<evidence type="ECO:0000313" key="2">
    <source>
        <dbReference type="EMBL" id="RHA65046.1"/>
    </source>
</evidence>
<keyword evidence="2" id="KW-0808">Transferase</keyword>
<dbReference type="InterPro" id="IPR027417">
    <property type="entry name" value="P-loop_NTPase"/>
</dbReference>
<sequence length="214" mass="24809">MIFQDNVIKEYLKNVYFITGTPCGGKTTVSRALAEKYGFELFDVDERFDEHKKMSNPLFQPAMNTYFNSADEFFGRTVEEYKNWLLNNTREQLEFVLLDLIRLSENKKVLCDCHLTVAQALAFSEPARVVFLIKDPSNLVDEYGNRPDHQGFFQYLNSATDIEKAKQTVNITLYELNVNRIEEIKSSSFFWIERTVDSTVESTLTCVEKHLGLI</sequence>
<comment type="caution">
    <text evidence="2">The sequence shown here is derived from an EMBL/GenBank/DDBJ whole genome shotgun (WGS) entry which is preliminary data.</text>
</comment>
<proteinExistence type="predicted"/>
<protein>
    <submittedName>
        <fullName evidence="2">Shikimate kinase</fullName>
    </submittedName>
</protein>
<dbReference type="RefSeq" id="WP_113999138.1">
    <property type="nucleotide sequence ID" value="NZ_QRID01000020.1"/>
</dbReference>
<dbReference type="EMBL" id="QRID01000020">
    <property type="protein sequence ID" value="RHG25994.1"/>
    <property type="molecule type" value="Genomic_DNA"/>
</dbReference>
<dbReference type="GO" id="GO:0016301">
    <property type="term" value="F:kinase activity"/>
    <property type="evidence" value="ECO:0007669"/>
    <property type="project" value="UniProtKB-KW"/>
</dbReference>
<dbReference type="InterPro" id="IPR038727">
    <property type="entry name" value="NadR/Ttd14_AAA_dom"/>
</dbReference>
<accession>A0A3R6A1X5</accession>
<dbReference type="GeneID" id="99747247"/>
<evidence type="ECO:0000313" key="4">
    <source>
        <dbReference type="Proteomes" id="UP000284051"/>
    </source>
</evidence>
<dbReference type="Gene3D" id="3.40.50.300">
    <property type="entry name" value="P-loop containing nucleotide triphosphate hydrolases"/>
    <property type="match status" value="1"/>
</dbReference>
<dbReference type="Proteomes" id="UP000284465">
    <property type="component" value="Unassembled WGS sequence"/>
</dbReference>
<dbReference type="EMBL" id="QSFP01000023">
    <property type="protein sequence ID" value="RHA65046.1"/>
    <property type="molecule type" value="Genomic_DNA"/>
</dbReference>
<feature type="domain" description="NadR/Ttd14 AAA" evidence="1">
    <location>
        <begin position="17"/>
        <end position="113"/>
    </location>
</feature>
<dbReference type="Pfam" id="PF13521">
    <property type="entry name" value="AAA_28"/>
    <property type="match status" value="1"/>
</dbReference>